<evidence type="ECO:0000256" key="1">
    <source>
        <dbReference type="SAM" id="MobiDB-lite"/>
    </source>
</evidence>
<evidence type="ECO:0000313" key="3">
    <source>
        <dbReference type="Proteomes" id="UP000652761"/>
    </source>
</evidence>
<protein>
    <submittedName>
        <fullName evidence="2">Uncharacterized protein</fullName>
    </submittedName>
</protein>
<name>A0A843TUZ4_COLES</name>
<organism evidence="2 3">
    <name type="scientific">Colocasia esculenta</name>
    <name type="common">Wild taro</name>
    <name type="synonym">Arum esculentum</name>
    <dbReference type="NCBI Taxonomy" id="4460"/>
    <lineage>
        <taxon>Eukaryota</taxon>
        <taxon>Viridiplantae</taxon>
        <taxon>Streptophyta</taxon>
        <taxon>Embryophyta</taxon>
        <taxon>Tracheophyta</taxon>
        <taxon>Spermatophyta</taxon>
        <taxon>Magnoliopsida</taxon>
        <taxon>Liliopsida</taxon>
        <taxon>Araceae</taxon>
        <taxon>Aroideae</taxon>
        <taxon>Colocasieae</taxon>
        <taxon>Colocasia</taxon>
    </lineage>
</organism>
<dbReference type="Proteomes" id="UP000652761">
    <property type="component" value="Unassembled WGS sequence"/>
</dbReference>
<accession>A0A843TUZ4</accession>
<dbReference type="AlphaFoldDB" id="A0A843TUZ4"/>
<evidence type="ECO:0000313" key="2">
    <source>
        <dbReference type="EMBL" id="MQL75338.1"/>
    </source>
</evidence>
<dbReference type="EMBL" id="NMUH01000246">
    <property type="protein sequence ID" value="MQL75338.1"/>
    <property type="molecule type" value="Genomic_DNA"/>
</dbReference>
<keyword evidence="3" id="KW-1185">Reference proteome</keyword>
<reference evidence="2" key="1">
    <citation type="submission" date="2017-07" db="EMBL/GenBank/DDBJ databases">
        <title>Taro Niue Genome Assembly and Annotation.</title>
        <authorList>
            <person name="Atibalentja N."/>
            <person name="Keating K."/>
            <person name="Fields C.J."/>
        </authorList>
    </citation>
    <scope>NUCLEOTIDE SEQUENCE</scope>
    <source>
        <strain evidence="2">Niue_2</strain>
        <tissue evidence="2">Leaf</tissue>
    </source>
</reference>
<feature type="region of interest" description="Disordered" evidence="1">
    <location>
        <begin position="109"/>
        <end position="154"/>
    </location>
</feature>
<gene>
    <name evidence="2" type="ORF">Taro_007712</name>
</gene>
<feature type="compositionally biased region" description="Basic residues" evidence="1">
    <location>
        <begin position="109"/>
        <end position="124"/>
    </location>
</feature>
<comment type="caution">
    <text evidence="2">The sequence shown here is derived from an EMBL/GenBank/DDBJ whole genome shotgun (WGS) entry which is preliminary data.</text>
</comment>
<proteinExistence type="predicted"/>
<sequence length="154" mass="15575">MASGRAVRPRMNYTLKRTGTTRSDVMRTLVSYAAAGAALAGVDGTEPEVPAAAASMDTLSCSDPAPHNGNNLSPASSALLLAAPTAPLAAAPADVAAAAACTNAYLHKSGQHRLSLKKKKRKHSLGCPKGAGTEKTSLSPHSAAAETDTPSQGR</sequence>